<dbReference type="Gene3D" id="4.10.60.10">
    <property type="entry name" value="Zinc finger, CCHC-type"/>
    <property type="match status" value="1"/>
</dbReference>
<dbReference type="PANTHER" id="PTHR33166">
    <property type="entry name" value="GAG_P30 DOMAIN-CONTAINING PROTEIN"/>
    <property type="match status" value="1"/>
</dbReference>
<reference evidence="4" key="3">
    <citation type="submission" date="2025-09" db="UniProtKB">
        <authorList>
            <consortium name="Ensembl"/>
        </authorList>
    </citation>
    <scope>IDENTIFICATION</scope>
</reference>
<dbReference type="GeneTree" id="ENSGT00990000205453"/>
<feature type="compositionally biased region" description="Polar residues" evidence="2">
    <location>
        <begin position="211"/>
        <end position="228"/>
    </location>
</feature>
<name>A0A670JDT4_PODMU</name>
<keyword evidence="1" id="KW-0862">Zinc</keyword>
<feature type="compositionally biased region" description="Basic and acidic residues" evidence="2">
    <location>
        <begin position="181"/>
        <end position="197"/>
    </location>
</feature>
<reference evidence="4" key="2">
    <citation type="submission" date="2025-08" db="UniProtKB">
        <authorList>
            <consortium name="Ensembl"/>
        </authorList>
    </citation>
    <scope>IDENTIFICATION</scope>
</reference>
<dbReference type="Proteomes" id="UP000472272">
    <property type="component" value="Chromosome 14"/>
</dbReference>
<dbReference type="GO" id="GO:0008270">
    <property type="term" value="F:zinc ion binding"/>
    <property type="evidence" value="ECO:0007669"/>
    <property type="project" value="UniProtKB-KW"/>
</dbReference>
<feature type="region of interest" description="Disordered" evidence="2">
    <location>
        <begin position="149"/>
        <end position="257"/>
    </location>
</feature>
<dbReference type="InterPro" id="IPR003036">
    <property type="entry name" value="Gag_P30"/>
</dbReference>
<feature type="compositionally biased region" description="Polar residues" evidence="2">
    <location>
        <begin position="595"/>
        <end position="618"/>
    </location>
</feature>
<feature type="compositionally biased region" description="Pro residues" evidence="2">
    <location>
        <begin position="650"/>
        <end position="659"/>
    </location>
</feature>
<feature type="compositionally biased region" description="Basic residues" evidence="2">
    <location>
        <begin position="13"/>
        <end position="23"/>
    </location>
</feature>
<dbReference type="Gene3D" id="1.10.150.180">
    <property type="entry name" value="Gamma-retroviral matrix domain"/>
    <property type="match status" value="1"/>
</dbReference>
<dbReference type="InterPro" id="IPR001878">
    <property type="entry name" value="Znf_CCHC"/>
</dbReference>
<dbReference type="GO" id="GO:0019068">
    <property type="term" value="P:virion assembly"/>
    <property type="evidence" value="ECO:0007669"/>
    <property type="project" value="InterPro"/>
</dbReference>
<feature type="region of interest" description="Disordered" evidence="2">
    <location>
        <begin position="1"/>
        <end position="29"/>
    </location>
</feature>
<feature type="region of interest" description="Disordered" evidence="2">
    <location>
        <begin position="521"/>
        <end position="545"/>
    </location>
</feature>
<dbReference type="InterPro" id="IPR008919">
    <property type="entry name" value="Retrov_capsid_N"/>
</dbReference>
<evidence type="ECO:0000313" key="5">
    <source>
        <dbReference type="Proteomes" id="UP000472272"/>
    </source>
</evidence>
<evidence type="ECO:0000313" key="4">
    <source>
        <dbReference type="Ensembl" id="ENSPMRP00000021774.1"/>
    </source>
</evidence>
<feature type="domain" description="CCHC-type" evidence="3">
    <location>
        <begin position="555"/>
        <end position="569"/>
    </location>
</feature>
<dbReference type="SMART" id="SM00343">
    <property type="entry name" value="ZnF_C2HC"/>
    <property type="match status" value="1"/>
</dbReference>
<protein>
    <recommendedName>
        <fullName evidence="3">CCHC-type domain-containing protein</fullName>
    </recommendedName>
</protein>
<feature type="compositionally biased region" description="Basic and acidic residues" evidence="2">
    <location>
        <begin position="1"/>
        <end position="12"/>
    </location>
</feature>
<dbReference type="InterPro" id="IPR036946">
    <property type="entry name" value="G_retro_matrix_sf"/>
</dbReference>
<evidence type="ECO:0000256" key="1">
    <source>
        <dbReference type="PROSITE-ProRule" id="PRU00047"/>
    </source>
</evidence>
<reference evidence="4 5" key="1">
    <citation type="journal article" date="2019" name="Proc. Natl. Acad. Sci. U.S.A.">
        <title>Regulatory changes in pterin and carotenoid genes underlie balanced color polymorphisms in the wall lizard.</title>
        <authorList>
            <person name="Andrade P."/>
            <person name="Pinho C."/>
            <person name="Perez I de Lanuza G."/>
            <person name="Afonso S."/>
            <person name="Brejcha J."/>
            <person name="Rubin C.J."/>
            <person name="Wallerman O."/>
            <person name="Pereira P."/>
            <person name="Sabatino S.J."/>
            <person name="Bellati A."/>
            <person name="Pellitteri-Rosa D."/>
            <person name="Bosakova Z."/>
            <person name="Bunikis I."/>
            <person name="Carretero M.A."/>
            <person name="Feiner N."/>
            <person name="Marsik P."/>
            <person name="Pauperio F."/>
            <person name="Salvi D."/>
            <person name="Soler L."/>
            <person name="While G.M."/>
            <person name="Uller T."/>
            <person name="Font E."/>
            <person name="Andersson L."/>
            <person name="Carneiro M."/>
        </authorList>
    </citation>
    <scope>NUCLEOTIDE SEQUENCE</scope>
</reference>
<feature type="compositionally biased region" description="Low complexity" evidence="2">
    <location>
        <begin position="161"/>
        <end position="171"/>
    </location>
</feature>
<dbReference type="Pfam" id="PF02093">
    <property type="entry name" value="Gag_p30"/>
    <property type="match status" value="1"/>
</dbReference>
<dbReference type="InterPro" id="IPR010999">
    <property type="entry name" value="Retrovr_matrix"/>
</dbReference>
<dbReference type="Gene3D" id="1.10.375.10">
    <property type="entry name" value="Human Immunodeficiency Virus Type 1 Capsid Protein"/>
    <property type="match status" value="1"/>
</dbReference>
<accession>A0A670JDT4</accession>
<dbReference type="Ensembl" id="ENSPMRT00000023109.1">
    <property type="protein sequence ID" value="ENSPMRP00000021774.1"/>
    <property type="gene ID" value="ENSPMRG00000014139.1"/>
</dbReference>
<dbReference type="InterPro" id="IPR050462">
    <property type="entry name" value="Retroviral_Gag-Pol_poly"/>
</dbReference>
<organism evidence="4 5">
    <name type="scientific">Podarcis muralis</name>
    <name type="common">Wall lizard</name>
    <name type="synonym">Lacerta muralis</name>
    <dbReference type="NCBI Taxonomy" id="64176"/>
    <lineage>
        <taxon>Eukaryota</taxon>
        <taxon>Metazoa</taxon>
        <taxon>Chordata</taxon>
        <taxon>Craniata</taxon>
        <taxon>Vertebrata</taxon>
        <taxon>Euteleostomi</taxon>
        <taxon>Lepidosauria</taxon>
        <taxon>Squamata</taxon>
        <taxon>Bifurcata</taxon>
        <taxon>Unidentata</taxon>
        <taxon>Episquamata</taxon>
        <taxon>Laterata</taxon>
        <taxon>Lacertibaenia</taxon>
        <taxon>Lacertidae</taxon>
        <taxon>Podarcis</taxon>
    </lineage>
</organism>
<evidence type="ECO:0000259" key="3">
    <source>
        <dbReference type="PROSITE" id="PS50158"/>
    </source>
</evidence>
<keyword evidence="5" id="KW-1185">Reference proteome</keyword>
<dbReference type="GO" id="GO:0003676">
    <property type="term" value="F:nucleic acid binding"/>
    <property type="evidence" value="ECO:0007669"/>
    <property type="project" value="InterPro"/>
</dbReference>
<dbReference type="SUPFAM" id="SSF47943">
    <property type="entry name" value="Retrovirus capsid protein, N-terminal core domain"/>
    <property type="match status" value="1"/>
</dbReference>
<dbReference type="PROSITE" id="PS50158">
    <property type="entry name" value="ZF_CCHC"/>
    <property type="match status" value="1"/>
</dbReference>
<dbReference type="InterPro" id="IPR036875">
    <property type="entry name" value="Znf_CCHC_sf"/>
</dbReference>
<keyword evidence="1" id="KW-0479">Metal-binding</keyword>
<dbReference type="AlphaFoldDB" id="A0A670JDT4"/>
<evidence type="ECO:0000256" key="2">
    <source>
        <dbReference type="SAM" id="MobiDB-lite"/>
    </source>
</evidence>
<feature type="region of interest" description="Disordered" evidence="2">
    <location>
        <begin position="587"/>
        <end position="665"/>
    </location>
</feature>
<proteinExistence type="predicted"/>
<dbReference type="SUPFAM" id="SSF57756">
    <property type="entry name" value="Retrovirus zinc finger-like domains"/>
    <property type="match status" value="1"/>
</dbReference>
<sequence length="665" mass="73656">MGTQASKHERTHSGRKASRKPSRSQRDPDSPLQFVIACWKSIPGHKLLSKKKLEDLCSETWPASTASAKPELRWPPGGSFNEERLNHLRKALIEEKPRQLEYLATFEAVRGMLQAPKGTTSYQLPILNPGRQPMPPPYEDDDIRQTLVPFYYQGPPPRAPTSSDSSSSSGEETGEDETQDTDNRRVTRLQARKDKGGAKQVKNPEQARTKIPSSTLHNTIENSTQVGNKPTPAEPHGSATGTLGCDKETPGTSDQVSSTVTSTAVQMPLRALPIPPLQPDGPPRMIYTHQPFYTSDLVTWSNQMPSLRDDPDKCHRQVSAIFSTHNPTWPDVHVLLNALFNEAEKADILTKAGEAIELPDYQRGRPQGLQALTAQCLRVEPEWDYNTTDGIWCLNLFKKAILDGVKAAGRRTVNWTKVQSVMQGPNEHPSDYYTRLVSAIKTWGGIDPENPQHEVIVKGFFKDQACPDIRKALNLQIGYDGKSVSEILSIAKSVYNSRDERKKKETKPEVEQILALSMDTAYGPNRGRGLPRGKGIRGGGPPNPYRQWGPGTGGCYYCQEEGHIKRFCPYLNATPYGGPEPKSFPVRNTHPPFSPQANVTPGYSNHNPAAYTPQTASSPIPQTRPQPGPRTQMPTIDQPTHPWANATAPPLHPPNQPPPDDQDTY</sequence>
<keyword evidence="1" id="KW-0863">Zinc-finger</keyword>
<feature type="region of interest" description="Disordered" evidence="2">
    <location>
        <begin position="123"/>
        <end position="142"/>
    </location>
</feature>
<dbReference type="SUPFAM" id="SSF47836">
    <property type="entry name" value="Retroviral matrix proteins"/>
    <property type="match status" value="1"/>
</dbReference>